<dbReference type="RefSeq" id="WP_114043863.1">
    <property type="nucleotide sequence ID" value="NZ_CP025198.1"/>
</dbReference>
<proteinExistence type="predicted"/>
<dbReference type="KEGG" id="acij:JS278_00545"/>
<protein>
    <recommendedName>
        <fullName evidence="3">DUF3375 domain-containing protein</fullName>
    </recommendedName>
</protein>
<dbReference type="OrthoDB" id="138803at2"/>
<name>A0A344UR40_9ACTN</name>
<evidence type="ECO:0008006" key="3">
    <source>
        <dbReference type="Google" id="ProtNLM"/>
    </source>
</evidence>
<dbReference type="InterPro" id="IPR021804">
    <property type="entry name" value="DUF3375"/>
</dbReference>
<evidence type="ECO:0000313" key="2">
    <source>
        <dbReference type="Proteomes" id="UP000251995"/>
    </source>
</evidence>
<gene>
    <name evidence="1" type="ORF">JS278_00545</name>
</gene>
<organism evidence="1 2">
    <name type="scientific">Acidipropionibacterium virtanenii</name>
    <dbReference type="NCBI Taxonomy" id="2057246"/>
    <lineage>
        <taxon>Bacteria</taxon>
        <taxon>Bacillati</taxon>
        <taxon>Actinomycetota</taxon>
        <taxon>Actinomycetes</taxon>
        <taxon>Propionibacteriales</taxon>
        <taxon>Propionibacteriaceae</taxon>
        <taxon>Acidipropionibacterium</taxon>
    </lineage>
</organism>
<sequence length="499" mass="54721">MAGSPSARAEALRRLVADSPALALLRADLLPVSAAVLGTILDEPPVTMDTSEFLERAEDALDQIRDLGVDAPQGGQEYLIGWIHQGLVVRSPGPGRTETVRLSPAALDAMDFLRRLEHPQSTVTSSRLATVTGLLRSLARDTDPSRRTRLADLHARRDAIDAEIAAVEAGRISVLDDVTAAERLAEVLRLAGQIPADFTKISADLERLNHDLRTQIVSGSGSRGDVLDDVFAGVDVIESSEAGRTFTAFHQLLTDVQRSEALDESVDQILDRPWSHTVLHRDREFLRGLLGVLQDDSQEVRQVMTGFSRSLHRFVETHEYREHRRLAAELTTTRSRLSTVAAEHRATAPTGYELPATSLPISTIASWKLHNPDDNRTMTPVVEIAPGELDLEALREQVRASEIDFDALRRAISLTAADKPVFSLAEVLERFPADQGLASIVGLLVLAEGLVRGPGRCTRSTAVENLGWQTSRGGRRSMSLPRYIISEIPKEWSRRAPIA</sequence>
<dbReference type="AlphaFoldDB" id="A0A344UR40"/>
<accession>A0A344UR40</accession>
<dbReference type="EMBL" id="CP025198">
    <property type="protein sequence ID" value="AXE37738.1"/>
    <property type="molecule type" value="Genomic_DNA"/>
</dbReference>
<keyword evidence="2" id="KW-1185">Reference proteome</keyword>
<evidence type="ECO:0000313" key="1">
    <source>
        <dbReference type="EMBL" id="AXE37738.1"/>
    </source>
</evidence>
<reference evidence="1 2" key="1">
    <citation type="submission" date="2017-12" db="EMBL/GenBank/DDBJ databases">
        <title>The whole genome sequence of the Acidipropionibacterium virtanenii sp. nov. type strain JS278.</title>
        <authorList>
            <person name="Laine P."/>
            <person name="Deptula P."/>
            <person name="Varmanen P."/>
            <person name="Auvinen P."/>
        </authorList>
    </citation>
    <scope>NUCLEOTIDE SEQUENCE [LARGE SCALE GENOMIC DNA]</scope>
    <source>
        <strain evidence="1 2">JS278</strain>
    </source>
</reference>
<dbReference type="Pfam" id="PF11855">
    <property type="entry name" value="DUF3375"/>
    <property type="match status" value="1"/>
</dbReference>
<dbReference type="Proteomes" id="UP000251995">
    <property type="component" value="Chromosome"/>
</dbReference>